<evidence type="ECO:0000256" key="2">
    <source>
        <dbReference type="ARBA" id="ARBA00023125"/>
    </source>
</evidence>
<evidence type="ECO:0000256" key="3">
    <source>
        <dbReference type="ARBA" id="ARBA00023163"/>
    </source>
</evidence>
<dbReference type="AlphaFoldDB" id="A0A2T4JR85"/>
<dbReference type="Proteomes" id="UP000241010">
    <property type="component" value="Unassembled WGS sequence"/>
</dbReference>
<dbReference type="InterPro" id="IPR036388">
    <property type="entry name" value="WH-like_DNA-bd_sf"/>
</dbReference>
<keyword evidence="1" id="KW-0805">Transcription regulation</keyword>
<feature type="domain" description="HTH gntR-type" evidence="4">
    <location>
        <begin position="16"/>
        <end position="83"/>
    </location>
</feature>
<organism evidence="5 6">
    <name type="scientific">Cereibacter changlensis JA139</name>
    <dbReference type="NCBI Taxonomy" id="1188249"/>
    <lineage>
        <taxon>Bacteria</taxon>
        <taxon>Pseudomonadati</taxon>
        <taxon>Pseudomonadota</taxon>
        <taxon>Alphaproteobacteria</taxon>
        <taxon>Rhodobacterales</taxon>
        <taxon>Paracoccaceae</taxon>
        <taxon>Cereibacter</taxon>
    </lineage>
</organism>
<name>A0A2T4JR85_9RHOB</name>
<dbReference type="InterPro" id="IPR008920">
    <property type="entry name" value="TF_FadR/GntR_C"/>
</dbReference>
<evidence type="ECO:0000256" key="1">
    <source>
        <dbReference type="ARBA" id="ARBA00023015"/>
    </source>
</evidence>
<evidence type="ECO:0000313" key="5">
    <source>
        <dbReference type="EMBL" id="PTE20408.1"/>
    </source>
</evidence>
<dbReference type="PROSITE" id="PS50949">
    <property type="entry name" value="HTH_GNTR"/>
    <property type="match status" value="1"/>
</dbReference>
<evidence type="ECO:0000313" key="6">
    <source>
        <dbReference type="Proteomes" id="UP000241010"/>
    </source>
</evidence>
<keyword evidence="6" id="KW-1185">Reference proteome</keyword>
<dbReference type="SUPFAM" id="SSF46785">
    <property type="entry name" value="Winged helix' DNA-binding domain"/>
    <property type="match status" value="1"/>
</dbReference>
<dbReference type="SUPFAM" id="SSF48008">
    <property type="entry name" value="GntR ligand-binding domain-like"/>
    <property type="match status" value="1"/>
</dbReference>
<proteinExistence type="predicted"/>
<dbReference type="PANTHER" id="PTHR43537:SF6">
    <property type="entry name" value="HTH-TYPE TRANSCRIPTIONAL REPRESSOR RSPR"/>
    <property type="match status" value="1"/>
</dbReference>
<sequence length="238" mass="26894">MTEALQLRSLDPVVRPSVADQVFEALHTQILALELPPGTKMSEVDVGRQMGVSRQPVRDAFYRLSKLGFLQIRPQRATTVSHISTAAVMQARFVRAAIEAETVRAACERLTPADHAALQDLLDQQRRAMMASDPLGFHALDDQFHREICERAGCGFAWEIIRENKSHMDRVRFLSLAFASQDAFGDHVEILEAMIARDAARAMAQMHSHLSRIKQQIERIRSDNQNYFAQEQTCLPDL</sequence>
<dbReference type="CDD" id="cd07377">
    <property type="entry name" value="WHTH_GntR"/>
    <property type="match status" value="1"/>
</dbReference>
<dbReference type="SMART" id="SM00895">
    <property type="entry name" value="FCD"/>
    <property type="match status" value="1"/>
</dbReference>
<dbReference type="Gene3D" id="1.20.120.530">
    <property type="entry name" value="GntR ligand-binding domain-like"/>
    <property type="match status" value="1"/>
</dbReference>
<keyword evidence="3" id="KW-0804">Transcription</keyword>
<comment type="caution">
    <text evidence="5">The sequence shown here is derived from an EMBL/GenBank/DDBJ whole genome shotgun (WGS) entry which is preliminary data.</text>
</comment>
<dbReference type="Gene3D" id="1.10.10.10">
    <property type="entry name" value="Winged helix-like DNA-binding domain superfamily/Winged helix DNA-binding domain"/>
    <property type="match status" value="1"/>
</dbReference>
<dbReference type="InterPro" id="IPR000524">
    <property type="entry name" value="Tscrpt_reg_HTH_GntR"/>
</dbReference>
<dbReference type="Pfam" id="PF07729">
    <property type="entry name" value="FCD"/>
    <property type="match status" value="1"/>
</dbReference>
<gene>
    <name evidence="5" type="ORF">C5F48_17665</name>
</gene>
<reference evidence="5 6" key="1">
    <citation type="submission" date="2018-03" db="EMBL/GenBank/DDBJ databases">
        <title>Cereibacter changlensis.</title>
        <authorList>
            <person name="Meyer T.E."/>
            <person name="Miller S."/>
            <person name="Lodha T."/>
            <person name="Gandham S."/>
            <person name="Chintalapati S."/>
            <person name="Chintalapati V.R."/>
        </authorList>
    </citation>
    <scope>NUCLEOTIDE SEQUENCE [LARGE SCALE GENOMIC DNA]</scope>
    <source>
        <strain evidence="5 6">JA139</strain>
    </source>
</reference>
<accession>A0A2T4JR85</accession>
<dbReference type="EMBL" id="PZKG01000108">
    <property type="protein sequence ID" value="PTE20408.1"/>
    <property type="molecule type" value="Genomic_DNA"/>
</dbReference>
<dbReference type="OrthoDB" id="9788098at2"/>
<dbReference type="Pfam" id="PF00392">
    <property type="entry name" value="GntR"/>
    <property type="match status" value="1"/>
</dbReference>
<dbReference type="RefSeq" id="WP_107665180.1">
    <property type="nucleotide sequence ID" value="NZ_PZKG01000108.1"/>
</dbReference>
<keyword evidence="2" id="KW-0238">DNA-binding</keyword>
<dbReference type="SMART" id="SM00345">
    <property type="entry name" value="HTH_GNTR"/>
    <property type="match status" value="1"/>
</dbReference>
<dbReference type="GO" id="GO:0003700">
    <property type="term" value="F:DNA-binding transcription factor activity"/>
    <property type="evidence" value="ECO:0007669"/>
    <property type="project" value="InterPro"/>
</dbReference>
<dbReference type="InterPro" id="IPR036390">
    <property type="entry name" value="WH_DNA-bd_sf"/>
</dbReference>
<dbReference type="PANTHER" id="PTHR43537">
    <property type="entry name" value="TRANSCRIPTIONAL REGULATOR, GNTR FAMILY"/>
    <property type="match status" value="1"/>
</dbReference>
<dbReference type="InterPro" id="IPR011711">
    <property type="entry name" value="GntR_C"/>
</dbReference>
<protein>
    <submittedName>
        <fullName evidence="5">GntR family transcriptional regulator</fullName>
    </submittedName>
</protein>
<evidence type="ECO:0000259" key="4">
    <source>
        <dbReference type="PROSITE" id="PS50949"/>
    </source>
</evidence>
<dbReference type="GO" id="GO:0003677">
    <property type="term" value="F:DNA binding"/>
    <property type="evidence" value="ECO:0007669"/>
    <property type="project" value="UniProtKB-KW"/>
</dbReference>